<gene>
    <name evidence="1" type="ORF">Tco_0769563</name>
</gene>
<dbReference type="Proteomes" id="UP001151760">
    <property type="component" value="Unassembled WGS sequence"/>
</dbReference>
<evidence type="ECO:0000313" key="2">
    <source>
        <dbReference type="Proteomes" id="UP001151760"/>
    </source>
</evidence>
<protein>
    <submittedName>
        <fullName evidence="1">Uncharacterized protein</fullName>
    </submittedName>
</protein>
<name>A0ABQ4ZAN4_9ASTR</name>
<reference evidence="1" key="1">
    <citation type="journal article" date="2022" name="Int. J. Mol. Sci.">
        <title>Draft Genome of Tanacetum Coccineum: Genomic Comparison of Closely Related Tanacetum-Family Plants.</title>
        <authorList>
            <person name="Yamashiro T."/>
            <person name="Shiraishi A."/>
            <person name="Nakayama K."/>
            <person name="Satake H."/>
        </authorList>
    </citation>
    <scope>NUCLEOTIDE SEQUENCE</scope>
</reference>
<sequence>MGNYVEAWTNDLASEISRLFKGGARICLILVETKLLDFIKIITKDDVRLAAVHVYNFTSSGAPEYLVMLYMYQNRDIKIFAETSLKHLINTITCTLLQPICLQLAPLALEFCKLCHRAALIHDPLYKFCRSSLAMIMRQDNFDGVYYDNMFPYATEEVNNISLDLVLCMEPNNNFGPSLRAVEDFVTFLLPLKAKVEDHVHLKPSSSTFDDPTNKISFLHKVFHDLLIKLLMCLDIMEGMVLENIEYGGWKEFFKLLKEFHDVSKLYKGTEEYF</sequence>
<organism evidence="1 2">
    <name type="scientific">Tanacetum coccineum</name>
    <dbReference type="NCBI Taxonomy" id="301880"/>
    <lineage>
        <taxon>Eukaryota</taxon>
        <taxon>Viridiplantae</taxon>
        <taxon>Streptophyta</taxon>
        <taxon>Embryophyta</taxon>
        <taxon>Tracheophyta</taxon>
        <taxon>Spermatophyta</taxon>
        <taxon>Magnoliopsida</taxon>
        <taxon>eudicotyledons</taxon>
        <taxon>Gunneridae</taxon>
        <taxon>Pentapetalae</taxon>
        <taxon>asterids</taxon>
        <taxon>campanulids</taxon>
        <taxon>Asterales</taxon>
        <taxon>Asteraceae</taxon>
        <taxon>Asteroideae</taxon>
        <taxon>Anthemideae</taxon>
        <taxon>Anthemidinae</taxon>
        <taxon>Tanacetum</taxon>
    </lineage>
</organism>
<reference evidence="1" key="2">
    <citation type="submission" date="2022-01" db="EMBL/GenBank/DDBJ databases">
        <authorList>
            <person name="Yamashiro T."/>
            <person name="Shiraishi A."/>
            <person name="Satake H."/>
            <person name="Nakayama K."/>
        </authorList>
    </citation>
    <scope>NUCLEOTIDE SEQUENCE</scope>
</reference>
<proteinExistence type="predicted"/>
<comment type="caution">
    <text evidence="1">The sequence shown here is derived from an EMBL/GenBank/DDBJ whole genome shotgun (WGS) entry which is preliminary data.</text>
</comment>
<accession>A0ABQ4ZAN4</accession>
<keyword evidence="2" id="KW-1185">Reference proteome</keyword>
<evidence type="ECO:0000313" key="1">
    <source>
        <dbReference type="EMBL" id="GJS86927.1"/>
    </source>
</evidence>
<dbReference type="EMBL" id="BQNB010011157">
    <property type="protein sequence ID" value="GJS86927.1"/>
    <property type="molecule type" value="Genomic_DNA"/>
</dbReference>